<reference evidence="3" key="1">
    <citation type="journal article" date="2017" name="Nat. Ecol. Evol.">
        <title>Genome expansion and lineage-specific genetic innovations in the forest pathogenic fungi Armillaria.</title>
        <authorList>
            <person name="Sipos G."/>
            <person name="Prasanna A.N."/>
            <person name="Walter M.C."/>
            <person name="O'Connor E."/>
            <person name="Balint B."/>
            <person name="Krizsan K."/>
            <person name="Kiss B."/>
            <person name="Hess J."/>
            <person name="Varga T."/>
            <person name="Slot J."/>
            <person name="Riley R."/>
            <person name="Boka B."/>
            <person name="Rigling D."/>
            <person name="Barry K."/>
            <person name="Lee J."/>
            <person name="Mihaltcheva S."/>
            <person name="LaButti K."/>
            <person name="Lipzen A."/>
            <person name="Waldron R."/>
            <person name="Moloney N.M."/>
            <person name="Sperisen C."/>
            <person name="Kredics L."/>
            <person name="Vagvoelgyi C."/>
            <person name="Patrignani A."/>
            <person name="Fitzpatrick D."/>
            <person name="Nagy I."/>
            <person name="Doyle S."/>
            <person name="Anderson J.B."/>
            <person name="Grigoriev I.V."/>
            <person name="Gueldener U."/>
            <person name="Muensterkoetter M."/>
            <person name="Nagy L.G."/>
        </authorList>
    </citation>
    <scope>NUCLEOTIDE SEQUENCE [LARGE SCALE GENOMIC DNA]</scope>
    <source>
        <strain evidence="3">C18/9</strain>
    </source>
</reference>
<dbReference type="EMBL" id="FUEG01000034">
    <property type="protein sequence ID" value="SJL16324.1"/>
    <property type="molecule type" value="Genomic_DNA"/>
</dbReference>
<evidence type="ECO:0000313" key="2">
    <source>
        <dbReference type="EMBL" id="SJL16324.1"/>
    </source>
</evidence>
<sequence length="102" mass="10988">MSVTRLSTKSTWNSKLDIASGWSSQDHDSVATVSLADLVYRFNCPGTLSVPRLQLVPNSSEMEAILAFLSFTLPASILDESSCANPDSVDQSASPRSSPLWP</sequence>
<gene>
    <name evidence="2" type="ORF">ARMOST_19845</name>
</gene>
<dbReference type="Proteomes" id="UP000219338">
    <property type="component" value="Unassembled WGS sequence"/>
</dbReference>
<dbReference type="AlphaFoldDB" id="A0A284S5N7"/>
<name>A0A284S5N7_ARMOS</name>
<dbReference type="OrthoDB" id="10477077at2759"/>
<accession>A0A284S5N7</accession>
<organism evidence="2 3">
    <name type="scientific">Armillaria ostoyae</name>
    <name type="common">Armillaria root rot fungus</name>
    <dbReference type="NCBI Taxonomy" id="47428"/>
    <lineage>
        <taxon>Eukaryota</taxon>
        <taxon>Fungi</taxon>
        <taxon>Dikarya</taxon>
        <taxon>Basidiomycota</taxon>
        <taxon>Agaricomycotina</taxon>
        <taxon>Agaricomycetes</taxon>
        <taxon>Agaricomycetidae</taxon>
        <taxon>Agaricales</taxon>
        <taxon>Marasmiineae</taxon>
        <taxon>Physalacriaceae</taxon>
        <taxon>Armillaria</taxon>
    </lineage>
</organism>
<keyword evidence="3" id="KW-1185">Reference proteome</keyword>
<evidence type="ECO:0000256" key="1">
    <source>
        <dbReference type="SAM" id="MobiDB-lite"/>
    </source>
</evidence>
<evidence type="ECO:0000313" key="3">
    <source>
        <dbReference type="Proteomes" id="UP000219338"/>
    </source>
</evidence>
<protein>
    <submittedName>
        <fullName evidence="2">Uncharacterized protein</fullName>
    </submittedName>
</protein>
<proteinExistence type="predicted"/>
<feature type="region of interest" description="Disordered" evidence="1">
    <location>
        <begin position="83"/>
        <end position="102"/>
    </location>
</feature>